<dbReference type="PANTHER" id="PTHR23501:SF199">
    <property type="entry name" value="MFS EFFLUX TRANSPORTER INPD-RELATED"/>
    <property type="match status" value="1"/>
</dbReference>
<feature type="non-terminal residue" evidence="7">
    <location>
        <position position="1"/>
    </location>
</feature>
<dbReference type="Gene3D" id="1.20.1720.10">
    <property type="entry name" value="Multidrug resistance protein D"/>
    <property type="match status" value="1"/>
</dbReference>
<dbReference type="InterPro" id="IPR020846">
    <property type="entry name" value="MFS_dom"/>
</dbReference>
<protein>
    <submittedName>
        <fullName evidence="7">Major facilitator superfamily domain-containing protein</fullName>
    </submittedName>
</protein>
<organism evidence="7 8">
    <name type="scientific">Rhypophila decipiens</name>
    <dbReference type="NCBI Taxonomy" id="261697"/>
    <lineage>
        <taxon>Eukaryota</taxon>
        <taxon>Fungi</taxon>
        <taxon>Dikarya</taxon>
        <taxon>Ascomycota</taxon>
        <taxon>Pezizomycotina</taxon>
        <taxon>Sordariomycetes</taxon>
        <taxon>Sordariomycetidae</taxon>
        <taxon>Sordariales</taxon>
        <taxon>Naviculisporaceae</taxon>
        <taxon>Rhypophila</taxon>
    </lineage>
</organism>
<gene>
    <name evidence="7" type="ORF">QBC37DRAFT_261887</name>
</gene>
<dbReference type="GO" id="GO:0022857">
    <property type="term" value="F:transmembrane transporter activity"/>
    <property type="evidence" value="ECO:0007669"/>
    <property type="project" value="InterPro"/>
</dbReference>
<proteinExistence type="predicted"/>
<feature type="non-terminal residue" evidence="7">
    <location>
        <position position="133"/>
    </location>
</feature>
<keyword evidence="4 5" id="KW-0472">Membrane</keyword>
<dbReference type="AlphaFoldDB" id="A0AAN7AYK8"/>
<keyword evidence="2 5" id="KW-0812">Transmembrane</keyword>
<reference evidence="7" key="2">
    <citation type="submission" date="2023-05" db="EMBL/GenBank/DDBJ databases">
        <authorList>
            <consortium name="Lawrence Berkeley National Laboratory"/>
            <person name="Steindorff A."/>
            <person name="Hensen N."/>
            <person name="Bonometti L."/>
            <person name="Westerberg I."/>
            <person name="Brannstrom I.O."/>
            <person name="Guillou S."/>
            <person name="Cros-Aarteil S."/>
            <person name="Calhoun S."/>
            <person name="Haridas S."/>
            <person name="Kuo A."/>
            <person name="Mondo S."/>
            <person name="Pangilinan J."/>
            <person name="Riley R."/>
            <person name="Labutti K."/>
            <person name="Andreopoulos B."/>
            <person name="Lipzen A."/>
            <person name="Chen C."/>
            <person name="Yanf M."/>
            <person name="Daum C."/>
            <person name="Ng V."/>
            <person name="Clum A."/>
            <person name="Ohm R."/>
            <person name="Martin F."/>
            <person name="Silar P."/>
            <person name="Natvig D."/>
            <person name="Lalanne C."/>
            <person name="Gautier V."/>
            <person name="Ament-Velasquez S.L."/>
            <person name="Kruys A."/>
            <person name="Hutchinson M.I."/>
            <person name="Powell A.J."/>
            <person name="Barry K."/>
            <person name="Miller A.N."/>
            <person name="Grigoriev I.V."/>
            <person name="Debuchy R."/>
            <person name="Gladieux P."/>
            <person name="Thoren M.H."/>
            <person name="Johannesson H."/>
        </authorList>
    </citation>
    <scope>NUCLEOTIDE SEQUENCE</scope>
    <source>
        <strain evidence="7">PSN293</strain>
    </source>
</reference>
<feature type="transmembrane region" description="Helical" evidence="5">
    <location>
        <begin position="12"/>
        <end position="35"/>
    </location>
</feature>
<name>A0AAN7AYK8_9PEZI</name>
<feature type="transmembrane region" description="Helical" evidence="5">
    <location>
        <begin position="57"/>
        <end position="75"/>
    </location>
</feature>
<evidence type="ECO:0000256" key="2">
    <source>
        <dbReference type="ARBA" id="ARBA00022692"/>
    </source>
</evidence>
<comment type="caution">
    <text evidence="7">The sequence shown here is derived from an EMBL/GenBank/DDBJ whole genome shotgun (WGS) entry which is preliminary data.</text>
</comment>
<feature type="transmembrane region" description="Helical" evidence="5">
    <location>
        <begin position="87"/>
        <end position="106"/>
    </location>
</feature>
<dbReference type="SUPFAM" id="SSF103473">
    <property type="entry name" value="MFS general substrate transporter"/>
    <property type="match status" value="1"/>
</dbReference>
<reference evidence="7" key="1">
    <citation type="journal article" date="2023" name="Mol. Phylogenet. Evol.">
        <title>Genome-scale phylogeny and comparative genomics of the fungal order Sordariales.</title>
        <authorList>
            <person name="Hensen N."/>
            <person name="Bonometti L."/>
            <person name="Westerberg I."/>
            <person name="Brannstrom I.O."/>
            <person name="Guillou S."/>
            <person name="Cros-Aarteil S."/>
            <person name="Calhoun S."/>
            <person name="Haridas S."/>
            <person name="Kuo A."/>
            <person name="Mondo S."/>
            <person name="Pangilinan J."/>
            <person name="Riley R."/>
            <person name="LaButti K."/>
            <person name="Andreopoulos B."/>
            <person name="Lipzen A."/>
            <person name="Chen C."/>
            <person name="Yan M."/>
            <person name="Daum C."/>
            <person name="Ng V."/>
            <person name="Clum A."/>
            <person name="Steindorff A."/>
            <person name="Ohm R.A."/>
            <person name="Martin F."/>
            <person name="Silar P."/>
            <person name="Natvig D.O."/>
            <person name="Lalanne C."/>
            <person name="Gautier V."/>
            <person name="Ament-Velasquez S.L."/>
            <person name="Kruys A."/>
            <person name="Hutchinson M.I."/>
            <person name="Powell A.J."/>
            <person name="Barry K."/>
            <person name="Miller A.N."/>
            <person name="Grigoriev I.V."/>
            <person name="Debuchy R."/>
            <person name="Gladieux P."/>
            <person name="Hiltunen Thoren M."/>
            <person name="Johannesson H."/>
        </authorList>
    </citation>
    <scope>NUCLEOTIDE SEQUENCE</scope>
    <source>
        <strain evidence="7">PSN293</strain>
    </source>
</reference>
<evidence type="ECO:0000256" key="5">
    <source>
        <dbReference type="SAM" id="Phobius"/>
    </source>
</evidence>
<dbReference type="InterPro" id="IPR011701">
    <property type="entry name" value="MFS"/>
</dbReference>
<dbReference type="GO" id="GO:0005886">
    <property type="term" value="C:plasma membrane"/>
    <property type="evidence" value="ECO:0007669"/>
    <property type="project" value="TreeGrafter"/>
</dbReference>
<evidence type="ECO:0000256" key="1">
    <source>
        <dbReference type="ARBA" id="ARBA00004141"/>
    </source>
</evidence>
<evidence type="ECO:0000256" key="3">
    <source>
        <dbReference type="ARBA" id="ARBA00022989"/>
    </source>
</evidence>
<evidence type="ECO:0000259" key="6">
    <source>
        <dbReference type="PROSITE" id="PS50850"/>
    </source>
</evidence>
<dbReference type="PANTHER" id="PTHR23501">
    <property type="entry name" value="MAJOR FACILITATOR SUPERFAMILY"/>
    <property type="match status" value="1"/>
</dbReference>
<evidence type="ECO:0000256" key="4">
    <source>
        <dbReference type="ARBA" id="ARBA00023136"/>
    </source>
</evidence>
<dbReference type="PROSITE" id="PS50850">
    <property type="entry name" value="MFS"/>
    <property type="match status" value="1"/>
</dbReference>
<keyword evidence="8" id="KW-1185">Reference proteome</keyword>
<evidence type="ECO:0000313" key="7">
    <source>
        <dbReference type="EMBL" id="KAK4206211.1"/>
    </source>
</evidence>
<feature type="domain" description="Major facilitator superfamily (MFS) profile" evidence="6">
    <location>
        <begin position="22"/>
        <end position="133"/>
    </location>
</feature>
<dbReference type="Proteomes" id="UP001301769">
    <property type="component" value="Unassembled WGS sequence"/>
</dbReference>
<comment type="subcellular location">
    <subcellularLocation>
        <location evidence="1">Membrane</location>
        <topology evidence="1">Multi-pass membrane protein</topology>
    </subcellularLocation>
</comment>
<dbReference type="Pfam" id="PF07690">
    <property type="entry name" value="MFS_1"/>
    <property type="match status" value="1"/>
</dbReference>
<keyword evidence="3 5" id="KW-1133">Transmembrane helix</keyword>
<dbReference type="InterPro" id="IPR036259">
    <property type="entry name" value="MFS_trans_sf"/>
</dbReference>
<sequence>LSDNSLALDRSNLLTGWALHAVIACLFFAQFLIALDTTIVNVALPNITSGFHALEEVAWYGTAYLLPMAAFQPIYGSMYTLFQVDAVYRISLVILEVGSALCAASTSSNMFIIGRAVAGLGAAGVLQGSLSII</sequence>
<dbReference type="EMBL" id="MU858471">
    <property type="protein sequence ID" value="KAK4206211.1"/>
    <property type="molecule type" value="Genomic_DNA"/>
</dbReference>
<evidence type="ECO:0000313" key="8">
    <source>
        <dbReference type="Proteomes" id="UP001301769"/>
    </source>
</evidence>
<accession>A0AAN7AYK8</accession>